<keyword evidence="1 3" id="KW-0489">Methyltransferase</keyword>
<keyword evidence="2" id="KW-0808">Transferase</keyword>
<sequence>MKSLRVGSGKWRGKEISAPDEISGHQNFTNSLIKKAIFSLIDSRLSGWDIRAEDCLFCDYFSGSGQIAAEAYSLDFARILVYELDQDRFGKLLKLFKGLANVKLFRKDATKHALKWEQETEKAYIFYLDPPYTYWSETPDRMKHMIENLYAHCSTLSRPSIILCQIPEHQKSDKIWSEVPFKEREYGSHSLIETIFEM</sequence>
<reference evidence="3 4" key="1">
    <citation type="submission" date="2021-08" db="EMBL/GenBank/DDBJ databases">
        <title>Complete genome sequence of Leptospira kobayashii strain E30.</title>
        <authorList>
            <person name="Nakao R."/>
            <person name="Nakamura S."/>
            <person name="Masuzawa T."/>
            <person name="Koizumi N."/>
        </authorList>
    </citation>
    <scope>NUCLEOTIDE SEQUENCE [LARGE SCALE GENOMIC DNA]</scope>
    <source>
        <strain evidence="3 4">E30</strain>
    </source>
</reference>
<gene>
    <name evidence="3" type="ORF">LPTSP3_g30280</name>
</gene>
<dbReference type="EMBL" id="AP025028">
    <property type="protein sequence ID" value="BDA80098.1"/>
    <property type="molecule type" value="Genomic_DNA"/>
</dbReference>
<dbReference type="PANTHER" id="PTHR43542:SF1">
    <property type="entry name" value="METHYLTRANSFERASE"/>
    <property type="match status" value="1"/>
</dbReference>
<dbReference type="Gene3D" id="3.40.50.150">
    <property type="entry name" value="Vaccinia Virus protein VP39"/>
    <property type="match status" value="1"/>
</dbReference>
<evidence type="ECO:0000256" key="1">
    <source>
        <dbReference type="ARBA" id="ARBA00022603"/>
    </source>
</evidence>
<protein>
    <submittedName>
        <fullName evidence="3">DNA methyltransferase</fullName>
    </submittedName>
</protein>
<dbReference type="InterPro" id="IPR004398">
    <property type="entry name" value="RNA_MeTrfase_RsmD"/>
</dbReference>
<dbReference type="PANTHER" id="PTHR43542">
    <property type="entry name" value="METHYLTRANSFERASE"/>
    <property type="match status" value="1"/>
</dbReference>
<dbReference type="InterPro" id="IPR029063">
    <property type="entry name" value="SAM-dependent_MTases_sf"/>
</dbReference>
<evidence type="ECO:0000256" key="2">
    <source>
        <dbReference type="ARBA" id="ARBA00022679"/>
    </source>
</evidence>
<accession>A0ABM7UM23</accession>
<organism evidence="3 4">
    <name type="scientific">Leptospira kobayashii</name>
    <dbReference type="NCBI Taxonomy" id="1917830"/>
    <lineage>
        <taxon>Bacteria</taxon>
        <taxon>Pseudomonadati</taxon>
        <taxon>Spirochaetota</taxon>
        <taxon>Spirochaetia</taxon>
        <taxon>Leptospirales</taxon>
        <taxon>Leptospiraceae</taxon>
        <taxon>Leptospira</taxon>
    </lineage>
</organism>
<name>A0ABM7UM23_9LEPT</name>
<dbReference type="SUPFAM" id="SSF53335">
    <property type="entry name" value="S-adenosyl-L-methionine-dependent methyltransferases"/>
    <property type="match status" value="1"/>
</dbReference>
<proteinExistence type="predicted"/>
<keyword evidence="4" id="KW-1185">Reference proteome</keyword>
<dbReference type="GO" id="GO:0008168">
    <property type="term" value="F:methyltransferase activity"/>
    <property type="evidence" value="ECO:0007669"/>
    <property type="project" value="UniProtKB-KW"/>
</dbReference>
<dbReference type="Pfam" id="PF03602">
    <property type="entry name" value="Cons_hypoth95"/>
    <property type="match status" value="1"/>
</dbReference>
<dbReference type="Proteomes" id="UP000245263">
    <property type="component" value="Chromosome 1"/>
</dbReference>
<evidence type="ECO:0000313" key="4">
    <source>
        <dbReference type="Proteomes" id="UP000245263"/>
    </source>
</evidence>
<dbReference type="GO" id="GO:0032259">
    <property type="term" value="P:methylation"/>
    <property type="evidence" value="ECO:0007669"/>
    <property type="project" value="UniProtKB-KW"/>
</dbReference>
<dbReference type="RefSeq" id="WP_109020988.1">
    <property type="nucleotide sequence ID" value="NZ_AP025028.1"/>
</dbReference>
<evidence type="ECO:0000313" key="3">
    <source>
        <dbReference type="EMBL" id="BDA80098.1"/>
    </source>
</evidence>